<dbReference type="InterPro" id="IPR006059">
    <property type="entry name" value="SBP"/>
</dbReference>
<keyword evidence="3" id="KW-0472">Membrane</keyword>
<evidence type="ECO:0000313" key="7">
    <source>
        <dbReference type="EMBL" id="NHN32895.1"/>
    </source>
</evidence>
<name>A0ABX0JGU0_9BACL</name>
<keyword evidence="2 6" id="KW-0732">Signal</keyword>
<gene>
    <name evidence="7" type="ORF">G9U52_24075</name>
</gene>
<keyword evidence="8" id="KW-1185">Reference proteome</keyword>
<feature type="chain" id="PRO_5047229252" evidence="6">
    <location>
        <begin position="24"/>
        <end position="502"/>
    </location>
</feature>
<evidence type="ECO:0000256" key="6">
    <source>
        <dbReference type="SAM" id="SignalP"/>
    </source>
</evidence>
<evidence type="ECO:0000256" key="2">
    <source>
        <dbReference type="ARBA" id="ARBA00022729"/>
    </source>
</evidence>
<evidence type="ECO:0000313" key="8">
    <source>
        <dbReference type="Proteomes" id="UP001165962"/>
    </source>
</evidence>
<evidence type="ECO:0000256" key="1">
    <source>
        <dbReference type="ARBA" id="ARBA00022475"/>
    </source>
</evidence>
<dbReference type="PANTHER" id="PTHR43649:SF33">
    <property type="entry name" value="POLYGALACTURONAN_RHAMNOGALACTURONAN-BINDING PROTEIN YTCQ"/>
    <property type="match status" value="1"/>
</dbReference>
<evidence type="ECO:0000256" key="3">
    <source>
        <dbReference type="ARBA" id="ARBA00023136"/>
    </source>
</evidence>
<dbReference type="RefSeq" id="WP_166153209.1">
    <property type="nucleotide sequence ID" value="NZ_JAAOIW010000010.1"/>
</dbReference>
<proteinExistence type="predicted"/>
<reference evidence="7" key="1">
    <citation type="submission" date="2020-03" db="EMBL/GenBank/DDBJ databases">
        <title>Draft sequencing of Paenibacilllus sp. S3N08.</title>
        <authorList>
            <person name="Kim D.-U."/>
        </authorList>
    </citation>
    <scope>NUCLEOTIDE SEQUENCE</scope>
    <source>
        <strain evidence="7">S3N08</strain>
    </source>
</reference>
<dbReference type="Pfam" id="PF13416">
    <property type="entry name" value="SBP_bac_8"/>
    <property type="match status" value="1"/>
</dbReference>
<dbReference type="Gene3D" id="3.40.190.10">
    <property type="entry name" value="Periplasmic binding protein-like II"/>
    <property type="match status" value="2"/>
</dbReference>
<dbReference type="SUPFAM" id="SSF53850">
    <property type="entry name" value="Periplasmic binding protein-like II"/>
    <property type="match status" value="1"/>
</dbReference>
<sequence>MPSKVLSKTAGYLALGMALSALAACTAAPAANDAKGTDSKPAVADNKPFAYSTMVSTFAAVPDMKNQFWTKFQKDNNLQLAIEWIPDVEFQTKLNLAMATGELPDVISAQNPHDIGTLNAVDKGVFWDLGPLLGDLSKYPNLKKNIPEAAWKYSKYKGTYFFVPRARSQINTGWMIRKDLLDEVGLPLPKTTDELYTALKQIKAKDTGNKLIGTLFFESIASSFGTFTPQYNTEGGMYRNLLSDAYTSMVDWYAKLYKDGLMSKEFSAVKGLEPDNFFGSGKTIFHTKNFWHQYRMDQENKKVNPKASVELIPSLKGPGGYSAYLEPGFTGGLFISKKVPEEKVKKILDVFNMAASDENSKALFYGYEGIHHKVENGKYIMTEIGLKEIQSFTNDPFTIKRNEWDKVDSPLAPIEVDLANREKVKPLYNELTVDPFRIIRSTTWTAEWPKFADEFEKKRTEAIMGIITMDQYKQYIEGLRNNAVLKKSFVELAASYKEYFGK</sequence>
<feature type="signal peptide" evidence="6">
    <location>
        <begin position="1"/>
        <end position="23"/>
    </location>
</feature>
<dbReference type="InterPro" id="IPR050490">
    <property type="entry name" value="Bact_solute-bd_prot1"/>
</dbReference>
<evidence type="ECO:0000256" key="4">
    <source>
        <dbReference type="ARBA" id="ARBA00023139"/>
    </source>
</evidence>
<dbReference type="Proteomes" id="UP001165962">
    <property type="component" value="Unassembled WGS sequence"/>
</dbReference>
<protein>
    <submittedName>
        <fullName evidence="7">Extracellular solute-binding protein</fullName>
    </submittedName>
</protein>
<comment type="caution">
    <text evidence="7">The sequence shown here is derived from an EMBL/GenBank/DDBJ whole genome shotgun (WGS) entry which is preliminary data.</text>
</comment>
<keyword evidence="5" id="KW-0449">Lipoprotein</keyword>
<dbReference type="PANTHER" id="PTHR43649">
    <property type="entry name" value="ARABINOSE-BINDING PROTEIN-RELATED"/>
    <property type="match status" value="1"/>
</dbReference>
<organism evidence="7 8">
    <name type="scientific">Paenibacillus agricola</name>
    <dbReference type="NCBI Taxonomy" id="2716264"/>
    <lineage>
        <taxon>Bacteria</taxon>
        <taxon>Bacillati</taxon>
        <taxon>Bacillota</taxon>
        <taxon>Bacilli</taxon>
        <taxon>Bacillales</taxon>
        <taxon>Paenibacillaceae</taxon>
        <taxon>Paenibacillus</taxon>
    </lineage>
</organism>
<evidence type="ECO:0000256" key="5">
    <source>
        <dbReference type="ARBA" id="ARBA00023288"/>
    </source>
</evidence>
<dbReference type="EMBL" id="JAAOIW010000010">
    <property type="protein sequence ID" value="NHN32895.1"/>
    <property type="molecule type" value="Genomic_DNA"/>
</dbReference>
<keyword evidence="1" id="KW-1003">Cell membrane</keyword>
<keyword evidence="4" id="KW-0564">Palmitate</keyword>
<accession>A0ABX0JGU0</accession>
<dbReference type="PROSITE" id="PS51257">
    <property type="entry name" value="PROKAR_LIPOPROTEIN"/>
    <property type="match status" value="1"/>
</dbReference>